<feature type="domain" description="PAS" evidence="20">
    <location>
        <begin position="237"/>
        <end position="291"/>
    </location>
</feature>
<dbReference type="InterPro" id="IPR011006">
    <property type="entry name" value="CheY-like_superfamily"/>
</dbReference>
<name>A0A0P1GNF9_9RHOB</name>
<protein>
    <recommendedName>
        <fullName evidence="3">histidine kinase</fullName>
        <ecNumber evidence="3">2.7.13.3</ecNumber>
    </recommendedName>
</protein>
<dbReference type="InterPro" id="IPR003594">
    <property type="entry name" value="HATPase_dom"/>
</dbReference>
<dbReference type="SUPFAM" id="SSF55874">
    <property type="entry name" value="ATPase domain of HSP90 chaperone/DNA topoisomerase II/histidine kinase"/>
    <property type="match status" value="1"/>
</dbReference>
<dbReference type="Gene3D" id="3.30.450.20">
    <property type="entry name" value="PAS domain"/>
    <property type="match status" value="1"/>
</dbReference>
<dbReference type="PROSITE" id="PS50110">
    <property type="entry name" value="RESPONSE_REGULATORY"/>
    <property type="match status" value="1"/>
</dbReference>
<dbReference type="Gene3D" id="3.40.50.2300">
    <property type="match status" value="1"/>
</dbReference>
<evidence type="ECO:0000256" key="4">
    <source>
        <dbReference type="ARBA" id="ARBA00022475"/>
    </source>
</evidence>
<dbReference type="SUPFAM" id="SSF52172">
    <property type="entry name" value="CheY-like"/>
    <property type="match status" value="1"/>
</dbReference>
<dbReference type="EMBL" id="CYSF01000006">
    <property type="protein sequence ID" value="CUH83790.1"/>
    <property type="molecule type" value="Genomic_DNA"/>
</dbReference>
<evidence type="ECO:0000256" key="15">
    <source>
        <dbReference type="PROSITE-ProRule" id="PRU00169"/>
    </source>
</evidence>
<dbReference type="InterPro" id="IPR001789">
    <property type="entry name" value="Sig_transdc_resp-reg_receiver"/>
</dbReference>
<evidence type="ECO:0000256" key="3">
    <source>
        <dbReference type="ARBA" id="ARBA00012438"/>
    </source>
</evidence>
<evidence type="ECO:0000256" key="8">
    <source>
        <dbReference type="ARBA" id="ARBA00022692"/>
    </source>
</evidence>
<dbReference type="InterPro" id="IPR005467">
    <property type="entry name" value="His_kinase_dom"/>
</dbReference>
<evidence type="ECO:0000256" key="12">
    <source>
        <dbReference type="ARBA" id="ARBA00023012"/>
    </source>
</evidence>
<dbReference type="CDD" id="cd17546">
    <property type="entry name" value="REC_hyHK_CKI1_RcsC-like"/>
    <property type="match status" value="1"/>
</dbReference>
<dbReference type="InterPro" id="IPR036097">
    <property type="entry name" value="HisK_dim/P_sf"/>
</dbReference>
<evidence type="ECO:0000256" key="5">
    <source>
        <dbReference type="ARBA" id="ARBA00022519"/>
    </source>
</evidence>
<sequence length="872" mass="94930">MPVIRFFPIRPARQIFVLVLLAMFILTGVLMGEVRGRLQDLSTASTDNLQWNIAQLEVELLRLDGQISQVSTLLARQERAAGAEGGPEGEAADLATALRLLRVRFDIFYSRVRTYETGPLYLPLWNDAENKQIMAGLRGYLDDGAALIDMPNSGLIAALPELSALTEAQKAPVRRLLLSGVARFAQNSDMARQDLSQTLMRLAVSSLMLIAVLVALALLLLRLLRKGRLIAAQNERTQARFEAMVTSSLDAILVVDRHGRILEFNGAAEAVFGYSRDEVRGQNMAELIVPEHLRAAHTEGMARYARTAEKRVIDAGRLRLEAMRKSGELFPVELSITAAKAGRQTVFVSFLRDITTQVQVEADLKRARDEAQAGEKAKADLLTVMSHEMRTPLNGILGSLELMQRDPLTDRQSRNLRAAKFSGDLLLSHVNDVLDLSRLDALHAEAAEPVPFDLSQLIDTLILSQSAPAKARGNQLQVNLLTDGLDFVIGDPAGVNRCLVNLVGNAVKFTDQGEITVEVERLHGSDMVEIRVSDTGTGIPEDKIDSIFQEFVTVDPSFGRRSDGTGLGLAITKRLVDQMQGDITVDSIEGEGSLFQIVLPLPVTTPPVQERTAAQSEERPLSQTDRSDIPTLEPSRVLVVEDNEINREILTDMLVDLGQEVLTAHDGPSGIKAAATQQMDVILMDISMPGMDGITALAAMRAQGNTQIALAVTAHASPEDHARILAAGFCGIVTKPVSLTQLHRALDAVQQGTDCTRVYETEADQLGRQTRSDFVDRMGEDKFATLIRQFATDTEALLVQLQDAVGLSEDQIQTAHNLAGMAGLLGEDGLQQALKGIEDLPQNAPADEVALILPELAAEARQQVSVLAKTIQ</sequence>
<keyword evidence="12" id="KW-0902">Two-component regulatory system</keyword>
<dbReference type="PRINTS" id="PR00344">
    <property type="entry name" value="BCTRLSENSOR"/>
</dbReference>
<keyword evidence="24" id="KW-1185">Reference proteome</keyword>
<dbReference type="EC" id="2.7.13.3" evidence="3"/>
<dbReference type="Gene3D" id="1.10.287.130">
    <property type="match status" value="1"/>
</dbReference>
<keyword evidence="6 15" id="KW-0597">Phosphoprotein</keyword>
<dbReference type="Pfam" id="PF13426">
    <property type="entry name" value="PAS_9"/>
    <property type="match status" value="1"/>
</dbReference>
<evidence type="ECO:0000259" key="18">
    <source>
        <dbReference type="PROSITE" id="PS50109"/>
    </source>
</evidence>
<dbReference type="SMART" id="SM00091">
    <property type="entry name" value="PAS"/>
    <property type="match status" value="1"/>
</dbReference>
<evidence type="ECO:0000256" key="16">
    <source>
        <dbReference type="SAM" id="MobiDB-lite"/>
    </source>
</evidence>
<dbReference type="InterPro" id="IPR000700">
    <property type="entry name" value="PAS-assoc_C"/>
</dbReference>
<evidence type="ECO:0000256" key="11">
    <source>
        <dbReference type="ARBA" id="ARBA00022989"/>
    </source>
</evidence>
<dbReference type="Gene3D" id="3.30.565.10">
    <property type="entry name" value="Histidine kinase-like ATPase, C-terminal domain"/>
    <property type="match status" value="1"/>
</dbReference>
<evidence type="ECO:0000259" key="21">
    <source>
        <dbReference type="PROSITE" id="PS50113"/>
    </source>
</evidence>
<dbReference type="PROSITE" id="PS50109">
    <property type="entry name" value="HIS_KIN"/>
    <property type="match status" value="1"/>
</dbReference>
<dbReference type="InterPro" id="IPR000014">
    <property type="entry name" value="PAS"/>
</dbReference>
<keyword evidence="13 17" id="KW-0472">Membrane</keyword>
<dbReference type="SMART" id="SM00388">
    <property type="entry name" value="HisKA"/>
    <property type="match status" value="1"/>
</dbReference>
<evidence type="ECO:0000256" key="13">
    <source>
        <dbReference type="ARBA" id="ARBA00023136"/>
    </source>
</evidence>
<dbReference type="Pfam" id="PF00512">
    <property type="entry name" value="HisKA"/>
    <property type="match status" value="1"/>
</dbReference>
<dbReference type="InterPro" id="IPR004358">
    <property type="entry name" value="Sig_transdc_His_kin-like_C"/>
</dbReference>
<comment type="catalytic activity">
    <reaction evidence="1">
        <text>ATP + protein L-histidine = ADP + protein N-phospho-L-histidine.</text>
        <dbReference type="EC" id="2.7.13.3"/>
    </reaction>
</comment>
<evidence type="ECO:0000256" key="2">
    <source>
        <dbReference type="ARBA" id="ARBA00004429"/>
    </source>
</evidence>
<dbReference type="SUPFAM" id="SSF47226">
    <property type="entry name" value="Histidine-containing phosphotransfer domain, HPT domain"/>
    <property type="match status" value="1"/>
</dbReference>
<keyword evidence="9 23" id="KW-0418">Kinase</keyword>
<reference evidence="23 24" key="1">
    <citation type="submission" date="2015-09" db="EMBL/GenBank/DDBJ databases">
        <authorList>
            <consortium name="Swine Surveillance"/>
        </authorList>
    </citation>
    <scope>NUCLEOTIDE SEQUENCE [LARGE SCALE GENOMIC DNA]</scope>
    <source>
        <strain evidence="23 24">CECT 8383</strain>
    </source>
</reference>
<dbReference type="PANTHER" id="PTHR43047:SF64">
    <property type="entry name" value="HISTIDINE KINASE CONTAINING CHEY-HOMOLOGOUS RECEIVER DOMAIN AND PAS DOMAIN-RELATED"/>
    <property type="match status" value="1"/>
</dbReference>
<feature type="domain" description="HPt" evidence="22">
    <location>
        <begin position="775"/>
        <end position="872"/>
    </location>
</feature>
<keyword evidence="8 17" id="KW-0812">Transmembrane</keyword>
<dbReference type="AlphaFoldDB" id="A0A0P1GNF9"/>
<evidence type="ECO:0000313" key="23">
    <source>
        <dbReference type="EMBL" id="CUH83790.1"/>
    </source>
</evidence>
<evidence type="ECO:0000256" key="14">
    <source>
        <dbReference type="PROSITE-ProRule" id="PRU00110"/>
    </source>
</evidence>
<dbReference type="STRING" id="340021.TM5383_00991"/>
<dbReference type="Gene3D" id="1.20.120.160">
    <property type="entry name" value="HPT domain"/>
    <property type="match status" value="1"/>
</dbReference>
<evidence type="ECO:0000256" key="1">
    <source>
        <dbReference type="ARBA" id="ARBA00000085"/>
    </source>
</evidence>
<dbReference type="PANTHER" id="PTHR43047">
    <property type="entry name" value="TWO-COMPONENT HISTIDINE PROTEIN KINASE"/>
    <property type="match status" value="1"/>
</dbReference>
<dbReference type="InterPro" id="IPR036890">
    <property type="entry name" value="HATPase_C_sf"/>
</dbReference>
<evidence type="ECO:0000256" key="10">
    <source>
        <dbReference type="ARBA" id="ARBA00022840"/>
    </source>
</evidence>
<feature type="compositionally biased region" description="Basic and acidic residues" evidence="16">
    <location>
        <begin position="616"/>
        <end position="628"/>
    </location>
</feature>
<evidence type="ECO:0000313" key="24">
    <source>
        <dbReference type="Proteomes" id="UP000051681"/>
    </source>
</evidence>
<dbReference type="Proteomes" id="UP000051681">
    <property type="component" value="Unassembled WGS sequence"/>
</dbReference>
<dbReference type="InterPro" id="IPR008207">
    <property type="entry name" value="Sig_transdc_His_kin_Hpt_dom"/>
</dbReference>
<dbReference type="GO" id="GO:0005886">
    <property type="term" value="C:plasma membrane"/>
    <property type="evidence" value="ECO:0007669"/>
    <property type="project" value="UniProtKB-SubCell"/>
</dbReference>
<dbReference type="Pfam" id="PF00072">
    <property type="entry name" value="Response_reg"/>
    <property type="match status" value="1"/>
</dbReference>
<feature type="region of interest" description="Disordered" evidence="16">
    <location>
        <begin position="607"/>
        <end position="629"/>
    </location>
</feature>
<comment type="subcellular location">
    <subcellularLocation>
        <location evidence="2">Cell inner membrane</location>
        <topology evidence="2">Multi-pass membrane protein</topology>
    </subcellularLocation>
</comment>
<dbReference type="Pfam" id="PF02518">
    <property type="entry name" value="HATPase_c"/>
    <property type="match status" value="1"/>
</dbReference>
<feature type="transmembrane region" description="Helical" evidence="17">
    <location>
        <begin position="199"/>
        <end position="221"/>
    </location>
</feature>
<keyword evidence="10" id="KW-0547">Nucleotide-binding</keyword>
<dbReference type="SUPFAM" id="SSF47384">
    <property type="entry name" value="Homodimeric domain of signal transducing histidine kinase"/>
    <property type="match status" value="1"/>
</dbReference>
<evidence type="ECO:0000259" key="19">
    <source>
        <dbReference type="PROSITE" id="PS50110"/>
    </source>
</evidence>
<dbReference type="InterPro" id="IPR003661">
    <property type="entry name" value="HisK_dim/P_dom"/>
</dbReference>
<proteinExistence type="predicted"/>
<evidence type="ECO:0000259" key="20">
    <source>
        <dbReference type="PROSITE" id="PS50112"/>
    </source>
</evidence>
<evidence type="ECO:0000259" key="22">
    <source>
        <dbReference type="PROSITE" id="PS50894"/>
    </source>
</evidence>
<evidence type="ECO:0000256" key="6">
    <source>
        <dbReference type="ARBA" id="ARBA00022553"/>
    </source>
</evidence>
<accession>A0A0P1GNF9</accession>
<dbReference type="PROSITE" id="PS50894">
    <property type="entry name" value="HPT"/>
    <property type="match status" value="1"/>
</dbReference>
<keyword evidence="11 17" id="KW-1133">Transmembrane helix</keyword>
<keyword evidence="5" id="KW-0997">Cell inner membrane</keyword>
<dbReference type="CDD" id="cd00082">
    <property type="entry name" value="HisKA"/>
    <property type="match status" value="1"/>
</dbReference>
<dbReference type="CDD" id="cd16922">
    <property type="entry name" value="HATPase_EvgS-ArcB-TorS-like"/>
    <property type="match status" value="1"/>
</dbReference>
<evidence type="ECO:0000256" key="7">
    <source>
        <dbReference type="ARBA" id="ARBA00022679"/>
    </source>
</evidence>
<keyword evidence="10" id="KW-0067">ATP-binding</keyword>
<dbReference type="CDD" id="cd00130">
    <property type="entry name" value="PAS"/>
    <property type="match status" value="1"/>
</dbReference>
<dbReference type="InterPro" id="IPR036641">
    <property type="entry name" value="HPT_dom_sf"/>
</dbReference>
<organism evidence="23 24">
    <name type="scientific">Thalassovita mediterranea</name>
    <dbReference type="NCBI Taxonomy" id="340021"/>
    <lineage>
        <taxon>Bacteria</taxon>
        <taxon>Pseudomonadati</taxon>
        <taxon>Pseudomonadota</taxon>
        <taxon>Alphaproteobacteria</taxon>
        <taxon>Rhodobacterales</taxon>
        <taxon>Roseobacteraceae</taxon>
        <taxon>Thalassovita</taxon>
    </lineage>
</organism>
<dbReference type="SMART" id="SM00448">
    <property type="entry name" value="REC"/>
    <property type="match status" value="1"/>
</dbReference>
<keyword evidence="7 23" id="KW-0808">Transferase</keyword>
<keyword evidence="4" id="KW-1003">Cell membrane</keyword>
<dbReference type="PROSITE" id="PS50113">
    <property type="entry name" value="PAC"/>
    <property type="match status" value="1"/>
</dbReference>
<dbReference type="GO" id="GO:0000155">
    <property type="term" value="F:phosphorelay sensor kinase activity"/>
    <property type="evidence" value="ECO:0007669"/>
    <property type="project" value="InterPro"/>
</dbReference>
<evidence type="ECO:0000256" key="9">
    <source>
        <dbReference type="ARBA" id="ARBA00022777"/>
    </source>
</evidence>
<dbReference type="InterPro" id="IPR035965">
    <property type="entry name" value="PAS-like_dom_sf"/>
</dbReference>
<feature type="domain" description="Response regulatory" evidence="19">
    <location>
        <begin position="636"/>
        <end position="750"/>
    </location>
</feature>
<dbReference type="PROSITE" id="PS50112">
    <property type="entry name" value="PAS"/>
    <property type="match status" value="1"/>
</dbReference>
<feature type="modified residue" description="Phosphohistidine" evidence="14">
    <location>
        <position position="816"/>
    </location>
</feature>
<gene>
    <name evidence="23" type="primary">luxQ_4</name>
    <name evidence="23" type="ORF">TM5383_00991</name>
</gene>
<dbReference type="NCBIfam" id="TIGR00229">
    <property type="entry name" value="sensory_box"/>
    <property type="match status" value="1"/>
</dbReference>
<feature type="domain" description="PAC" evidence="21">
    <location>
        <begin position="316"/>
        <end position="366"/>
    </location>
</feature>
<feature type="modified residue" description="4-aspartylphosphate" evidence="15">
    <location>
        <position position="685"/>
    </location>
</feature>
<dbReference type="SUPFAM" id="SSF55785">
    <property type="entry name" value="PYP-like sensor domain (PAS domain)"/>
    <property type="match status" value="1"/>
</dbReference>
<dbReference type="SMART" id="SM00387">
    <property type="entry name" value="HATPase_c"/>
    <property type="match status" value="1"/>
</dbReference>
<feature type="domain" description="Histidine kinase" evidence="18">
    <location>
        <begin position="384"/>
        <end position="603"/>
    </location>
</feature>
<evidence type="ECO:0000256" key="17">
    <source>
        <dbReference type="SAM" id="Phobius"/>
    </source>
</evidence>